<dbReference type="Gene3D" id="1.25.40.10">
    <property type="entry name" value="Tetratricopeptide repeat domain"/>
    <property type="match status" value="3"/>
</dbReference>
<dbReference type="InParanoid" id="A0A6I9RHG4"/>
<keyword evidence="1" id="KW-0677">Repeat</keyword>
<dbReference type="InterPro" id="IPR011990">
    <property type="entry name" value="TPR-like_helical_dom_sf"/>
</dbReference>
<evidence type="ECO:0000313" key="4">
    <source>
        <dbReference type="Proteomes" id="UP000504607"/>
    </source>
</evidence>
<dbReference type="FunFam" id="1.25.40.10:FF:000345">
    <property type="entry name" value="Pentatricopeptide repeat-containing protein"/>
    <property type="match status" value="1"/>
</dbReference>
<dbReference type="Pfam" id="PF13041">
    <property type="entry name" value="PPR_2"/>
    <property type="match status" value="2"/>
</dbReference>
<dbReference type="KEGG" id="egu:105048829"/>
<dbReference type="Pfam" id="PF20431">
    <property type="entry name" value="E_motif"/>
    <property type="match status" value="1"/>
</dbReference>
<dbReference type="SUPFAM" id="SSF48452">
    <property type="entry name" value="TPR-like"/>
    <property type="match status" value="1"/>
</dbReference>
<evidence type="ECO:0000256" key="3">
    <source>
        <dbReference type="SAM" id="MobiDB-lite"/>
    </source>
</evidence>
<dbReference type="AlphaFoldDB" id="A0A6I9RHG4"/>
<dbReference type="OrthoDB" id="185373at2759"/>
<dbReference type="PANTHER" id="PTHR47926">
    <property type="entry name" value="PENTATRICOPEPTIDE REPEAT-CONTAINING PROTEIN"/>
    <property type="match status" value="1"/>
</dbReference>
<dbReference type="Proteomes" id="UP000504607">
    <property type="component" value="Chromosome 7"/>
</dbReference>
<dbReference type="RefSeq" id="XP_010926590.2">
    <property type="nucleotide sequence ID" value="XM_010928288.3"/>
</dbReference>
<gene>
    <name evidence="5" type="primary">LOC105048829</name>
</gene>
<evidence type="ECO:0000256" key="1">
    <source>
        <dbReference type="ARBA" id="ARBA00022737"/>
    </source>
</evidence>
<dbReference type="RefSeq" id="XP_073117358.1">
    <property type="nucleotide sequence ID" value="XM_073261257.1"/>
</dbReference>
<reference evidence="5" key="1">
    <citation type="submission" date="2025-08" db="UniProtKB">
        <authorList>
            <consortium name="RefSeq"/>
        </authorList>
    </citation>
    <scope>IDENTIFICATION</scope>
</reference>
<protein>
    <submittedName>
        <fullName evidence="5">Pentatricopeptide repeat-containing protein At5g56310</fullName>
    </submittedName>
</protein>
<name>A0A6I9RHG4_ELAGV</name>
<dbReference type="InterPro" id="IPR002885">
    <property type="entry name" value="PPR_rpt"/>
</dbReference>
<dbReference type="InterPro" id="IPR046960">
    <property type="entry name" value="PPR_At4g14850-like_plant"/>
</dbReference>
<organism evidence="4 5">
    <name type="scientific">Elaeis guineensis var. tenera</name>
    <name type="common">Oil palm</name>
    <dbReference type="NCBI Taxonomy" id="51953"/>
    <lineage>
        <taxon>Eukaryota</taxon>
        <taxon>Viridiplantae</taxon>
        <taxon>Streptophyta</taxon>
        <taxon>Embryophyta</taxon>
        <taxon>Tracheophyta</taxon>
        <taxon>Spermatophyta</taxon>
        <taxon>Magnoliopsida</taxon>
        <taxon>Liliopsida</taxon>
        <taxon>Arecaceae</taxon>
        <taxon>Arecoideae</taxon>
        <taxon>Cocoseae</taxon>
        <taxon>Elaeidinae</taxon>
        <taxon>Elaeis</taxon>
    </lineage>
</organism>
<dbReference type="GeneID" id="105048829"/>
<dbReference type="FunFam" id="1.25.40.10:FF:000348">
    <property type="entry name" value="Pentatricopeptide repeat-containing protein chloroplastic"/>
    <property type="match status" value="1"/>
</dbReference>
<feature type="repeat" description="PPR" evidence="2">
    <location>
        <begin position="251"/>
        <end position="281"/>
    </location>
</feature>
<evidence type="ECO:0000313" key="5">
    <source>
        <dbReference type="RefSeq" id="XP_010926590.2"/>
    </source>
</evidence>
<dbReference type="NCBIfam" id="TIGR00756">
    <property type="entry name" value="PPR"/>
    <property type="match status" value="4"/>
</dbReference>
<evidence type="ECO:0000256" key="2">
    <source>
        <dbReference type="PROSITE-ProRule" id="PRU00708"/>
    </source>
</evidence>
<feature type="repeat" description="PPR" evidence="2">
    <location>
        <begin position="349"/>
        <end position="383"/>
    </location>
</feature>
<dbReference type="PROSITE" id="PS51375">
    <property type="entry name" value="PPR"/>
    <property type="match status" value="4"/>
</dbReference>
<keyword evidence="4" id="KW-1185">Reference proteome</keyword>
<feature type="repeat" description="PPR" evidence="2">
    <location>
        <begin position="113"/>
        <end position="147"/>
    </location>
</feature>
<dbReference type="GO" id="GO:0009451">
    <property type="term" value="P:RNA modification"/>
    <property type="evidence" value="ECO:0007669"/>
    <property type="project" value="InterPro"/>
</dbReference>
<dbReference type="Pfam" id="PF01535">
    <property type="entry name" value="PPR"/>
    <property type="match status" value="3"/>
</dbReference>
<dbReference type="InterPro" id="IPR046848">
    <property type="entry name" value="E_motif"/>
</dbReference>
<accession>A0A6I9RHG4</accession>
<proteinExistence type="predicted"/>
<dbReference type="GO" id="GO:0003723">
    <property type="term" value="F:RNA binding"/>
    <property type="evidence" value="ECO:0007669"/>
    <property type="project" value="InterPro"/>
</dbReference>
<feature type="repeat" description="PPR" evidence="2">
    <location>
        <begin position="220"/>
        <end position="250"/>
    </location>
</feature>
<sequence>MRLLLAWSRPTVQASRKCSERRRPLPPSQTMSAGGDQNAAISTALLFLADTITCMPHLKRIHARLIRHFHHLPTATTHLILAKLLLFAAVSPSGNLHYASLLFSNHLRHLTAGAFFYNTLIRGYANSRSPSLSLSLFIFMRRLSVPPDPFSFTFLLKARARCRSSSSAAADEIHGQAIKFGCLGSHPAHVHVHNALVHLYASRAAPAASRQVFDEMPAPDVVSWSGLLTTHLRARDPDAARRVFDSMPRRDVVSWTAMISGYTQARRPRDALELFRAMPVAPDEVTMIGVISACAALGDLEAGERVHFYIEERGFGWMVSLRNALVDMFSKCGCLHKARQLFDETTTKSLISWNSMISAYTAHGDADSASALFNQMVECGEGVRPDGVTVLSVLSACAHKGRVEEGRRVFEALRRGDYAGVEAGVEHYGCMVDLLGRAGLLKEAYRLIETMPIPSNDMVWGALLGACRIHGDVEMGERAVEKLMELKPNEGGYYILLSSIYAAAGRPADAAEIRHTMKEKGARKTPGCSSWAEA</sequence>
<feature type="region of interest" description="Disordered" evidence="3">
    <location>
        <begin position="16"/>
        <end position="35"/>
    </location>
</feature>